<dbReference type="InterPro" id="IPR001915">
    <property type="entry name" value="Peptidase_M48"/>
</dbReference>
<dbReference type="Proteomes" id="UP000640052">
    <property type="component" value="Unassembled WGS sequence"/>
</dbReference>
<name>A0A919UVC5_9ACTN</name>
<dbReference type="GO" id="GO:0006508">
    <property type="term" value="P:proteolysis"/>
    <property type="evidence" value="ECO:0007669"/>
    <property type="project" value="UniProtKB-KW"/>
</dbReference>
<evidence type="ECO:0000256" key="11">
    <source>
        <dbReference type="ARBA" id="ARBA00023136"/>
    </source>
</evidence>
<evidence type="ECO:0000256" key="9">
    <source>
        <dbReference type="ARBA" id="ARBA00022989"/>
    </source>
</evidence>
<dbReference type="Gene3D" id="3.30.2010.10">
    <property type="entry name" value="Metalloproteases ('zincins'), catalytic domain"/>
    <property type="match status" value="1"/>
</dbReference>
<keyword evidence="5" id="KW-0812">Transmembrane</keyword>
<evidence type="ECO:0000256" key="8">
    <source>
        <dbReference type="ARBA" id="ARBA00022833"/>
    </source>
</evidence>
<keyword evidence="8" id="KW-0862">Zinc</keyword>
<protein>
    <recommendedName>
        <fullName evidence="12">Peptidase M48 domain-containing protein</fullName>
    </recommendedName>
</protein>
<dbReference type="RefSeq" id="WP_204045896.1">
    <property type="nucleotide sequence ID" value="NZ_BOOA01000118.1"/>
</dbReference>
<keyword evidence="4" id="KW-0645">Protease</keyword>
<dbReference type="GO" id="GO:0005886">
    <property type="term" value="C:plasma membrane"/>
    <property type="evidence" value="ECO:0007669"/>
    <property type="project" value="UniProtKB-SubCell"/>
</dbReference>
<dbReference type="Pfam" id="PF01435">
    <property type="entry name" value="Peptidase_M48"/>
    <property type="match status" value="1"/>
</dbReference>
<evidence type="ECO:0000256" key="2">
    <source>
        <dbReference type="ARBA" id="ARBA00004651"/>
    </source>
</evidence>
<comment type="cofactor">
    <cofactor evidence="1">
        <name>Zn(2+)</name>
        <dbReference type="ChEBI" id="CHEBI:29105"/>
    </cofactor>
</comment>
<keyword evidence="7" id="KW-0378">Hydrolase</keyword>
<proteinExistence type="predicted"/>
<keyword evidence="11" id="KW-0472">Membrane</keyword>
<evidence type="ECO:0000256" key="7">
    <source>
        <dbReference type="ARBA" id="ARBA00022801"/>
    </source>
</evidence>
<gene>
    <name evidence="13" type="ORF">Aph01nite_75950</name>
</gene>
<keyword evidence="3" id="KW-1003">Cell membrane</keyword>
<dbReference type="GO" id="GO:0046872">
    <property type="term" value="F:metal ion binding"/>
    <property type="evidence" value="ECO:0007669"/>
    <property type="project" value="UniProtKB-KW"/>
</dbReference>
<accession>A0A919UVC5</accession>
<dbReference type="InterPro" id="IPR050083">
    <property type="entry name" value="HtpX_protease"/>
</dbReference>
<evidence type="ECO:0000256" key="5">
    <source>
        <dbReference type="ARBA" id="ARBA00022692"/>
    </source>
</evidence>
<keyword evidence="14" id="KW-1185">Reference proteome</keyword>
<keyword evidence="9" id="KW-1133">Transmembrane helix</keyword>
<evidence type="ECO:0000256" key="4">
    <source>
        <dbReference type="ARBA" id="ARBA00022670"/>
    </source>
</evidence>
<reference evidence="13" key="1">
    <citation type="submission" date="2021-01" db="EMBL/GenBank/DDBJ databases">
        <title>Whole genome shotgun sequence of Acrocarpospora phusangensis NBRC 108782.</title>
        <authorList>
            <person name="Komaki H."/>
            <person name="Tamura T."/>
        </authorList>
    </citation>
    <scope>NUCLEOTIDE SEQUENCE</scope>
    <source>
        <strain evidence="13">NBRC 108782</strain>
    </source>
</reference>
<evidence type="ECO:0000256" key="3">
    <source>
        <dbReference type="ARBA" id="ARBA00022475"/>
    </source>
</evidence>
<dbReference type="CDD" id="cd07328">
    <property type="entry name" value="M48_Ste24p_like"/>
    <property type="match status" value="1"/>
</dbReference>
<dbReference type="EMBL" id="BOOA01000118">
    <property type="protein sequence ID" value="GIH29285.1"/>
    <property type="molecule type" value="Genomic_DNA"/>
</dbReference>
<evidence type="ECO:0000256" key="10">
    <source>
        <dbReference type="ARBA" id="ARBA00023049"/>
    </source>
</evidence>
<sequence length="609" mass="65288">MIGFARAALSLILLAGFFVVAIGQVAGAIALTVLISDVIAGFVAVKLLWPLVAASAVGTGRAVWRVFRGKPEPPTGLRIADPWLTQTVERLARQADTRPPDEIWLTPEVNASVTEESRLLGLLGGTRRLMLGLPVLHAFTVAELEAVIAHELGHYSGGDTRLAAISYRGRLAIAAALHRMSPRNPVSWIFRGYGALYLLADNAVSRRQELAADRAAVLAAGKEATSAALSRLPGLSVAWEFFHDAYVMLGWQHGYVPQDVFGGFAAMAHARAEDIAALQSALPEERGSRWDTHPPLPVRLAAIRALPDVRVQADHRPAYQFVAGHAELTRALAEQVVDAGDRTPLPWPQYTATALAAGLQDDVDRDFRAIARALGGPAADLSTVVDQIAAGRLAEIAQPLFPTATRRELPELFAVPLTRMFALAAVRSGVAGYRHSWSGPAEFVTGDGADPRLDEIAELAVRPGGLGEAMARLTRMGVHVAAGTQRNAAPTAVGASVIGGLANVKVDGKDHDVIILTAGLVLVPEPGRINKGRLRMLDMVNGQPADKLAQSYPFLAYETVQRARVLRSLPLKAELSLYDGRTVELRERLESEELGTSSRDDLISILENL</sequence>
<organism evidence="13 14">
    <name type="scientific">Acrocarpospora phusangensis</name>
    <dbReference type="NCBI Taxonomy" id="1070424"/>
    <lineage>
        <taxon>Bacteria</taxon>
        <taxon>Bacillati</taxon>
        <taxon>Actinomycetota</taxon>
        <taxon>Actinomycetes</taxon>
        <taxon>Streptosporangiales</taxon>
        <taxon>Streptosporangiaceae</taxon>
        <taxon>Acrocarpospora</taxon>
    </lineage>
</organism>
<dbReference type="AlphaFoldDB" id="A0A919UVC5"/>
<feature type="domain" description="Peptidase M48" evidence="12">
    <location>
        <begin position="81"/>
        <end position="305"/>
    </location>
</feature>
<evidence type="ECO:0000256" key="1">
    <source>
        <dbReference type="ARBA" id="ARBA00001947"/>
    </source>
</evidence>
<evidence type="ECO:0000256" key="6">
    <source>
        <dbReference type="ARBA" id="ARBA00022723"/>
    </source>
</evidence>
<dbReference type="PANTHER" id="PTHR43221:SF1">
    <property type="entry name" value="PROTEASE HTPX"/>
    <property type="match status" value="1"/>
</dbReference>
<evidence type="ECO:0000259" key="12">
    <source>
        <dbReference type="Pfam" id="PF01435"/>
    </source>
</evidence>
<comment type="caution">
    <text evidence="13">The sequence shown here is derived from an EMBL/GenBank/DDBJ whole genome shotgun (WGS) entry which is preliminary data.</text>
</comment>
<dbReference type="PANTHER" id="PTHR43221">
    <property type="entry name" value="PROTEASE HTPX"/>
    <property type="match status" value="1"/>
</dbReference>
<evidence type="ECO:0000313" key="14">
    <source>
        <dbReference type="Proteomes" id="UP000640052"/>
    </source>
</evidence>
<comment type="subcellular location">
    <subcellularLocation>
        <location evidence="2">Cell membrane</location>
        <topology evidence="2">Multi-pass membrane protein</topology>
    </subcellularLocation>
</comment>
<keyword evidence="6" id="KW-0479">Metal-binding</keyword>
<dbReference type="GO" id="GO:0004222">
    <property type="term" value="F:metalloendopeptidase activity"/>
    <property type="evidence" value="ECO:0007669"/>
    <property type="project" value="InterPro"/>
</dbReference>
<keyword evidence="10" id="KW-0482">Metalloprotease</keyword>
<evidence type="ECO:0000313" key="13">
    <source>
        <dbReference type="EMBL" id="GIH29285.1"/>
    </source>
</evidence>